<proteinExistence type="inferred from homology"/>
<evidence type="ECO:0000256" key="3">
    <source>
        <dbReference type="ARBA" id="ARBA00022692"/>
    </source>
</evidence>
<evidence type="ECO:0000256" key="4">
    <source>
        <dbReference type="ARBA" id="ARBA00022989"/>
    </source>
</evidence>
<dbReference type="GO" id="GO:0015095">
    <property type="term" value="F:magnesium ion transmembrane transporter activity"/>
    <property type="evidence" value="ECO:0007669"/>
    <property type="project" value="InterPro"/>
</dbReference>
<dbReference type="GO" id="GO:0010961">
    <property type="term" value="P:intracellular magnesium ion homeostasis"/>
    <property type="evidence" value="ECO:0007669"/>
    <property type="project" value="TreeGrafter"/>
</dbReference>
<dbReference type="FunCoup" id="A0A0D0DEW9">
    <property type="interactions" value="19"/>
</dbReference>
<feature type="transmembrane region" description="Helical" evidence="7">
    <location>
        <begin position="407"/>
        <end position="430"/>
    </location>
</feature>
<keyword evidence="3 7" id="KW-0812">Transmembrane</keyword>
<organism evidence="8 9">
    <name type="scientific">Paxillus rubicundulus Ve08.2h10</name>
    <dbReference type="NCBI Taxonomy" id="930991"/>
    <lineage>
        <taxon>Eukaryota</taxon>
        <taxon>Fungi</taxon>
        <taxon>Dikarya</taxon>
        <taxon>Basidiomycota</taxon>
        <taxon>Agaricomycotina</taxon>
        <taxon>Agaricomycetes</taxon>
        <taxon>Agaricomycetidae</taxon>
        <taxon>Boletales</taxon>
        <taxon>Paxilineae</taxon>
        <taxon>Paxillaceae</taxon>
        <taxon>Paxillus</taxon>
    </lineage>
</organism>
<dbReference type="SUPFAM" id="SSF144083">
    <property type="entry name" value="Magnesium transport protein CorA, transmembrane region"/>
    <property type="match status" value="1"/>
</dbReference>
<evidence type="ECO:0000313" key="8">
    <source>
        <dbReference type="EMBL" id="KIK96127.1"/>
    </source>
</evidence>
<evidence type="ECO:0000256" key="1">
    <source>
        <dbReference type="ARBA" id="ARBA00004141"/>
    </source>
</evidence>
<dbReference type="FunFam" id="1.20.58.340:FF:000006">
    <property type="entry name" value="CorA family metal ion transporter"/>
    <property type="match status" value="1"/>
</dbReference>
<dbReference type="Proteomes" id="UP000054538">
    <property type="component" value="Unassembled WGS sequence"/>
</dbReference>
<dbReference type="Gene3D" id="3.30.460.20">
    <property type="entry name" value="CorA soluble domain-like"/>
    <property type="match status" value="1"/>
</dbReference>
<reference evidence="9" key="2">
    <citation type="submission" date="2015-01" db="EMBL/GenBank/DDBJ databases">
        <title>Evolutionary Origins and Diversification of the Mycorrhizal Mutualists.</title>
        <authorList>
            <consortium name="DOE Joint Genome Institute"/>
            <consortium name="Mycorrhizal Genomics Consortium"/>
            <person name="Kohler A."/>
            <person name="Kuo A."/>
            <person name="Nagy L.G."/>
            <person name="Floudas D."/>
            <person name="Copeland A."/>
            <person name="Barry K.W."/>
            <person name="Cichocki N."/>
            <person name="Veneault-Fourrey C."/>
            <person name="LaButti K."/>
            <person name="Lindquist E.A."/>
            <person name="Lipzen A."/>
            <person name="Lundell T."/>
            <person name="Morin E."/>
            <person name="Murat C."/>
            <person name="Riley R."/>
            <person name="Ohm R."/>
            <person name="Sun H."/>
            <person name="Tunlid A."/>
            <person name="Henrissat B."/>
            <person name="Grigoriev I.V."/>
            <person name="Hibbett D.S."/>
            <person name="Martin F."/>
        </authorList>
    </citation>
    <scope>NUCLEOTIDE SEQUENCE [LARGE SCALE GENOMIC DNA]</scope>
    <source>
        <strain evidence="9">Ve08.2h10</strain>
    </source>
</reference>
<dbReference type="Pfam" id="PF01544">
    <property type="entry name" value="CorA"/>
    <property type="match status" value="1"/>
</dbReference>
<dbReference type="InParanoid" id="A0A0D0DEW9"/>
<feature type="compositionally biased region" description="Polar residues" evidence="6">
    <location>
        <begin position="76"/>
        <end position="100"/>
    </location>
</feature>
<dbReference type="InterPro" id="IPR045863">
    <property type="entry name" value="CorA_TM1_TM2"/>
</dbReference>
<gene>
    <name evidence="8" type="ORF">PAXRUDRAFT_139146</name>
</gene>
<comment type="similarity">
    <text evidence="2">Belongs to the CorA metal ion transporter (MIT) (TC 1.A.35) family.</text>
</comment>
<dbReference type="GO" id="GO:0016020">
    <property type="term" value="C:membrane"/>
    <property type="evidence" value="ECO:0007669"/>
    <property type="project" value="UniProtKB-SubCell"/>
</dbReference>
<dbReference type="HOGENOM" id="CLU_007127_11_1_1"/>
<dbReference type="STRING" id="930991.A0A0D0DEW9"/>
<dbReference type="AlphaFoldDB" id="A0A0D0DEW9"/>
<feature type="transmembrane region" description="Helical" evidence="7">
    <location>
        <begin position="376"/>
        <end position="395"/>
    </location>
</feature>
<dbReference type="FunFam" id="1.20.58.340:FF:000008">
    <property type="entry name" value="CorA family metal ion transporter"/>
    <property type="match status" value="1"/>
</dbReference>
<keyword evidence="9" id="KW-1185">Reference proteome</keyword>
<accession>A0A0D0DEW9</accession>
<comment type="subcellular location">
    <subcellularLocation>
        <location evidence="1">Membrane</location>
        <topology evidence="1">Multi-pass membrane protein</topology>
    </subcellularLocation>
</comment>
<evidence type="ECO:0000256" key="6">
    <source>
        <dbReference type="SAM" id="MobiDB-lite"/>
    </source>
</evidence>
<dbReference type="PANTHER" id="PTHR21535">
    <property type="entry name" value="MAGNESIUM AND COBALT TRANSPORT PROTEIN/MITOCHONDRIAL IMPORT INNER MEMBRANE TRANSLOCASE SUBUNIT TIM8"/>
    <property type="match status" value="1"/>
</dbReference>
<feature type="region of interest" description="Disordered" evidence="6">
    <location>
        <begin position="51"/>
        <end position="126"/>
    </location>
</feature>
<dbReference type="InterPro" id="IPR002523">
    <property type="entry name" value="MgTranspt_CorA/ZnTranspt_ZntB"/>
</dbReference>
<dbReference type="InterPro" id="IPR045861">
    <property type="entry name" value="CorA_cytoplasmic_dom"/>
</dbReference>
<dbReference type="InterPro" id="IPR044089">
    <property type="entry name" value="Alr1-like"/>
</dbReference>
<dbReference type="CDD" id="cd12829">
    <property type="entry name" value="Alr1p-like"/>
    <property type="match status" value="1"/>
</dbReference>
<keyword evidence="5 7" id="KW-0472">Membrane</keyword>
<evidence type="ECO:0000256" key="2">
    <source>
        <dbReference type="ARBA" id="ARBA00009765"/>
    </source>
</evidence>
<dbReference type="Gene3D" id="1.20.58.340">
    <property type="entry name" value="Magnesium transport protein CorA, transmembrane region"/>
    <property type="match status" value="2"/>
</dbReference>
<evidence type="ECO:0000256" key="5">
    <source>
        <dbReference type="ARBA" id="ARBA00023136"/>
    </source>
</evidence>
<evidence type="ECO:0008006" key="10">
    <source>
        <dbReference type="Google" id="ProtNLM"/>
    </source>
</evidence>
<dbReference type="OrthoDB" id="29879at2759"/>
<evidence type="ECO:0000313" key="9">
    <source>
        <dbReference type="Proteomes" id="UP000054538"/>
    </source>
</evidence>
<keyword evidence="4 7" id="KW-1133">Transmembrane helix</keyword>
<name>A0A0D0DEW9_9AGAM</name>
<reference evidence="8 9" key="1">
    <citation type="submission" date="2014-04" db="EMBL/GenBank/DDBJ databases">
        <authorList>
            <consortium name="DOE Joint Genome Institute"/>
            <person name="Kuo A."/>
            <person name="Kohler A."/>
            <person name="Jargeat P."/>
            <person name="Nagy L.G."/>
            <person name="Floudas D."/>
            <person name="Copeland A."/>
            <person name="Barry K.W."/>
            <person name="Cichocki N."/>
            <person name="Veneault-Fourrey C."/>
            <person name="LaButti K."/>
            <person name="Lindquist E.A."/>
            <person name="Lipzen A."/>
            <person name="Lundell T."/>
            <person name="Morin E."/>
            <person name="Murat C."/>
            <person name="Sun H."/>
            <person name="Tunlid A."/>
            <person name="Henrissat B."/>
            <person name="Grigoriev I.V."/>
            <person name="Hibbett D.S."/>
            <person name="Martin F."/>
            <person name="Nordberg H.P."/>
            <person name="Cantor M.N."/>
            <person name="Hua S.X."/>
        </authorList>
    </citation>
    <scope>NUCLEOTIDE SEQUENCE [LARGE SCALE GENOMIC DNA]</scope>
    <source>
        <strain evidence="8 9">Ve08.2h10</strain>
    </source>
</reference>
<protein>
    <recommendedName>
        <fullName evidence="10">Magnesium transporter</fullName>
    </recommendedName>
</protein>
<dbReference type="SUPFAM" id="SSF143865">
    <property type="entry name" value="CorA soluble domain-like"/>
    <property type="match status" value="1"/>
</dbReference>
<dbReference type="EMBL" id="KN825002">
    <property type="protein sequence ID" value="KIK96127.1"/>
    <property type="molecule type" value="Genomic_DNA"/>
</dbReference>
<sequence>MGGIISPGHDRPYRFSFYSNALSATIHARSLCELPAEGESFEALFSKLPSPAARQGEKTGGPPPFSTSIPMPRVRSGTSMPNGQRTPGSSEFAPGNQTNGYFGRSGDKASFDPGRPNGPEGSDSAANTWWLDVLSPTDEEMKVLSKVFSIHPLTTEDILMEEAREKIELFRHYYLVCFRSFDQDQYSPTHLEPLNMYIIVFREGILSFHFRPTPHPQNVRRRIKQLKDYINVTSDWISYALIDDITDAFGPLIQSIEYEVDSIDELVLILKEAEQSDMLRRIGTCRKKVMGLLRLMGNKADVVKGLAKRCNENWRVAPTSDIGLYLSDIQDHLITMTQNLNHYEKILSRSHSNYLAQISIEMTDANNQINDVLSKLTALGTVLIPMNLVTGLWGMNVHVPGQDVQVGYTWFASIVAALAAFALIGGYTTYQFMIRR</sequence>
<evidence type="ECO:0000256" key="7">
    <source>
        <dbReference type="SAM" id="Phobius"/>
    </source>
</evidence>
<dbReference type="PANTHER" id="PTHR21535:SF51">
    <property type="entry name" value="MANGANESE RESISTANCE PROTEIN MNR2"/>
    <property type="match status" value="1"/>
</dbReference>